<keyword evidence="7" id="KW-1185">Reference proteome</keyword>
<evidence type="ECO:0000313" key="6">
    <source>
        <dbReference type="EMBL" id="CAL6115847.1"/>
    </source>
</evidence>
<evidence type="ECO:0000313" key="2">
    <source>
        <dbReference type="EMBL" id="CAI9971100.1"/>
    </source>
</evidence>
<reference evidence="2" key="1">
    <citation type="submission" date="2023-06" db="EMBL/GenBank/DDBJ databases">
        <authorList>
            <person name="Kurt Z."/>
        </authorList>
    </citation>
    <scope>NUCLEOTIDE SEQUENCE</scope>
</reference>
<organism evidence="2">
    <name type="scientific">Hexamita inflata</name>
    <dbReference type="NCBI Taxonomy" id="28002"/>
    <lineage>
        <taxon>Eukaryota</taxon>
        <taxon>Metamonada</taxon>
        <taxon>Diplomonadida</taxon>
        <taxon>Hexamitidae</taxon>
        <taxon>Hexamitinae</taxon>
        <taxon>Hexamita</taxon>
    </lineage>
</organism>
<protein>
    <submittedName>
        <fullName evidence="2">Putative</fullName>
    </submittedName>
</protein>
<evidence type="ECO:0000313" key="5">
    <source>
        <dbReference type="EMBL" id="CAL6082621.1"/>
    </source>
</evidence>
<dbReference type="EMBL" id="CATOUU010000712">
    <property type="protein sequence ID" value="CAI9943165.1"/>
    <property type="molecule type" value="Genomic_DNA"/>
</dbReference>
<dbReference type="AlphaFoldDB" id="A0AA86R5V3"/>
<dbReference type="PANTHER" id="PTHR47979">
    <property type="entry name" value="DRAB11-RELATED"/>
    <property type="match status" value="1"/>
</dbReference>
<evidence type="ECO:0000313" key="3">
    <source>
        <dbReference type="EMBL" id="CAI9971105.1"/>
    </source>
</evidence>
<name>A0AA86R5V3_9EUKA</name>
<comment type="caution">
    <text evidence="2">The sequence shown here is derived from an EMBL/GenBank/DDBJ whole genome shotgun (WGS) entry which is preliminary data.</text>
</comment>
<reference evidence="4 7" key="2">
    <citation type="submission" date="2024-07" db="EMBL/GenBank/DDBJ databases">
        <authorList>
            <person name="Akdeniz Z."/>
        </authorList>
    </citation>
    <scope>NUCLEOTIDE SEQUENCE [LARGE SCALE GENOMIC DNA]</scope>
</reference>
<dbReference type="Gene3D" id="3.40.50.300">
    <property type="entry name" value="P-loop containing nucleotide triphosphate hydrolases"/>
    <property type="match status" value="1"/>
</dbReference>
<dbReference type="Proteomes" id="UP001642409">
    <property type="component" value="Unassembled WGS sequence"/>
</dbReference>
<dbReference type="EMBL" id="CAXDID020000366">
    <property type="protein sequence ID" value="CAL6082611.1"/>
    <property type="molecule type" value="Genomic_DNA"/>
</dbReference>
<dbReference type="SUPFAM" id="SSF52540">
    <property type="entry name" value="P-loop containing nucleoside triphosphate hydrolases"/>
    <property type="match status" value="1"/>
</dbReference>
<evidence type="ECO:0000313" key="7">
    <source>
        <dbReference type="Proteomes" id="UP001642409"/>
    </source>
</evidence>
<gene>
    <name evidence="1" type="ORF">HINF_LOCUS30810</name>
    <name evidence="2" type="ORF">HINF_LOCUS58745</name>
    <name evidence="3" type="ORF">HINF_LOCUS58750</name>
    <name evidence="4" type="ORF">HINF_LOCUS61327</name>
    <name evidence="5" type="ORF">HINF_LOCUS61332</name>
    <name evidence="6" type="ORF">HINF_LOCUS78806</name>
</gene>
<dbReference type="EMBL" id="CAXDID020000366">
    <property type="protein sequence ID" value="CAL6082621.1"/>
    <property type="molecule type" value="Genomic_DNA"/>
</dbReference>
<evidence type="ECO:0000313" key="1">
    <source>
        <dbReference type="EMBL" id="CAI9943165.1"/>
    </source>
</evidence>
<dbReference type="EMBL" id="CATOUU010001089">
    <property type="protein sequence ID" value="CAI9971105.1"/>
    <property type="molecule type" value="Genomic_DNA"/>
</dbReference>
<dbReference type="SMART" id="SM00175">
    <property type="entry name" value="RAB"/>
    <property type="match status" value="1"/>
</dbReference>
<evidence type="ECO:0000313" key="4">
    <source>
        <dbReference type="EMBL" id="CAL6082611.1"/>
    </source>
</evidence>
<proteinExistence type="predicted"/>
<dbReference type="InterPro" id="IPR050209">
    <property type="entry name" value="Rab_GTPases_membrane_traffic"/>
</dbReference>
<sequence length="187" mass="21209">MFYLARLQTECTWIYFYSFLIPGQLNVIFTAKQLNFALVGPNSTGKSTIFKRVVFNEQTDGPTIGVQIGSRSFNVDGQIFNLQIWDFGGIDYKIGSEYLKKADCCMITYHKNSDHDLLNRIISNIRALNANMFFIALCVTKGSQIETDLNLGIPIININIEELDTYDLTFHNAITKCVSNKTLDLLQ</sequence>
<accession>A0AA86R5V3</accession>
<dbReference type="Pfam" id="PF08477">
    <property type="entry name" value="Roc"/>
    <property type="match status" value="1"/>
</dbReference>
<dbReference type="InterPro" id="IPR027417">
    <property type="entry name" value="P-loop_NTPase"/>
</dbReference>
<dbReference type="EMBL" id="CAXDID020000921">
    <property type="protein sequence ID" value="CAL6115847.1"/>
    <property type="molecule type" value="Genomic_DNA"/>
</dbReference>
<dbReference type="EMBL" id="CATOUU010001089">
    <property type="protein sequence ID" value="CAI9971100.1"/>
    <property type="molecule type" value="Genomic_DNA"/>
</dbReference>